<dbReference type="EMBL" id="CP022954">
    <property type="protein sequence ID" value="QGV18795.1"/>
    <property type="molecule type" value="Genomic_DNA"/>
</dbReference>
<accession>A0AAP9KWD3</accession>
<organism evidence="2 3">
    <name type="scientific">Lacticaseibacillus paracasei subsp. paracasei</name>
    <dbReference type="NCBI Taxonomy" id="47714"/>
    <lineage>
        <taxon>Bacteria</taxon>
        <taxon>Bacillati</taxon>
        <taxon>Bacillota</taxon>
        <taxon>Bacilli</taxon>
        <taxon>Lactobacillales</taxon>
        <taxon>Lactobacillaceae</taxon>
        <taxon>Lacticaseibacillus</taxon>
    </lineage>
</organism>
<dbReference type="InterPro" id="IPR004919">
    <property type="entry name" value="GmrSD_N"/>
</dbReference>
<reference evidence="2 3" key="1">
    <citation type="submission" date="2017-08" db="EMBL/GenBank/DDBJ databases">
        <title>Genome sequence, comparative genomics and functional analysis of the highly adhesive Lactobacillus paracasei Kobulty strain.</title>
        <authorList>
            <person name="Koryszewska-Baginska A."/>
            <person name="Grynberg M."/>
            <person name="Aleksandrzak-Piekarczyk T."/>
        </authorList>
    </citation>
    <scope>NUCLEOTIDE SEQUENCE [LARGE SCALE GENOMIC DNA]</scope>
    <source>
        <strain evidence="2 3">IBB3423</strain>
    </source>
</reference>
<evidence type="ECO:0000313" key="3">
    <source>
        <dbReference type="Proteomes" id="UP000423274"/>
    </source>
</evidence>
<name>A0AAP9KWD3_LACPA</name>
<dbReference type="Proteomes" id="UP000423274">
    <property type="component" value="Chromosome"/>
</dbReference>
<proteinExistence type="predicted"/>
<dbReference type="PANTHER" id="PTHR35149">
    <property type="entry name" value="SLL5132 PROTEIN"/>
    <property type="match status" value="1"/>
</dbReference>
<evidence type="ECO:0000313" key="2">
    <source>
        <dbReference type="EMBL" id="QGV18795.1"/>
    </source>
</evidence>
<evidence type="ECO:0000259" key="1">
    <source>
        <dbReference type="Pfam" id="PF03235"/>
    </source>
</evidence>
<gene>
    <name evidence="2" type="ORF">LCAKO_2287</name>
</gene>
<sequence length="202" mass="23365">MLIKLNLPAKYYFGVTIVKGNAELIVSQVIANNRTINIPVYQRRYSWRREQLERFVADLKTAYVNQRERYFFGSLILNATGDTSTVDVIDGQQRLTTVSLFLIAIRDFLGSSDVDYQRVNEMFLIDRFDRDSIAKNRLHPVPGDEEQYVDVLINGLSAADTIFKSTYAYFWNVLQQGDLTVHEWLSGCKLIPETTFKRGYNE</sequence>
<dbReference type="PANTHER" id="PTHR35149:SF2">
    <property type="entry name" value="DUF262 DOMAIN-CONTAINING PROTEIN"/>
    <property type="match status" value="1"/>
</dbReference>
<feature type="domain" description="GmrSD restriction endonucleases N-terminal" evidence="1">
    <location>
        <begin position="27"/>
        <end position="172"/>
    </location>
</feature>
<dbReference type="AlphaFoldDB" id="A0AAP9KWD3"/>
<dbReference type="Pfam" id="PF03235">
    <property type="entry name" value="GmrSD_N"/>
    <property type="match status" value="1"/>
</dbReference>
<protein>
    <recommendedName>
        <fullName evidence="1">GmrSD restriction endonucleases N-terminal domain-containing protein</fullName>
    </recommendedName>
</protein>